<keyword evidence="1" id="KW-0812">Transmembrane</keyword>
<dbReference type="EMBL" id="CP050066">
    <property type="protein sequence ID" value="QIP10397.1"/>
    <property type="molecule type" value="Genomic_DNA"/>
</dbReference>
<reference evidence="2 3" key="1">
    <citation type="journal article" date="2020" name="Int. J. Syst. Evol. Microbiol.">
        <title>Description and complete genome sequences of Bradyrhizobium symbiodeficiens sp. nov., a non-symbiotic bacterium associated with legumes native to Canada.</title>
        <authorList>
            <person name="Bromfield E.S.P."/>
            <person name="Cloutier S."/>
            <person name="Nguyen H.D.T."/>
        </authorList>
    </citation>
    <scope>NUCLEOTIDE SEQUENCE [LARGE SCALE GENOMIC DNA]</scope>
    <source>
        <strain evidence="2 3">101S1MB</strain>
    </source>
</reference>
<sequence>MPTDLMRASAPPTSRPASARNFNIVAIALTTALVALQLVGLALLERSHAHAMQMSFPREAAACTDSPDAAVPQIPYD</sequence>
<organism evidence="2 3">
    <name type="scientific">Bradyrhizobium symbiodeficiens</name>
    <dbReference type="NCBI Taxonomy" id="1404367"/>
    <lineage>
        <taxon>Bacteria</taxon>
        <taxon>Pseudomonadati</taxon>
        <taxon>Pseudomonadota</taxon>
        <taxon>Alphaproteobacteria</taxon>
        <taxon>Hyphomicrobiales</taxon>
        <taxon>Nitrobacteraceae</taxon>
        <taxon>Bradyrhizobium</taxon>
    </lineage>
</organism>
<keyword evidence="1" id="KW-1133">Transmembrane helix</keyword>
<evidence type="ECO:0000313" key="2">
    <source>
        <dbReference type="EMBL" id="QIP10397.1"/>
    </source>
</evidence>
<proteinExistence type="predicted"/>
<name>A0A6G9AD50_9BRAD</name>
<gene>
    <name evidence="2" type="ORF">HAV00_30995</name>
</gene>
<dbReference type="Proteomes" id="UP000500895">
    <property type="component" value="Chromosome"/>
</dbReference>
<protein>
    <submittedName>
        <fullName evidence="2">Uncharacterized protein</fullName>
    </submittedName>
</protein>
<keyword evidence="1" id="KW-0472">Membrane</keyword>
<accession>A0A6G9AD50</accession>
<evidence type="ECO:0000256" key="1">
    <source>
        <dbReference type="SAM" id="Phobius"/>
    </source>
</evidence>
<evidence type="ECO:0000313" key="3">
    <source>
        <dbReference type="Proteomes" id="UP000500895"/>
    </source>
</evidence>
<dbReference type="AlphaFoldDB" id="A0A6G9AD50"/>
<feature type="transmembrane region" description="Helical" evidence="1">
    <location>
        <begin position="22"/>
        <end position="44"/>
    </location>
</feature>